<dbReference type="InterPro" id="IPR017642">
    <property type="entry name" value="DNA_S_mod_DndB"/>
</dbReference>
<feature type="coiled-coil region" evidence="1">
    <location>
        <begin position="100"/>
        <end position="127"/>
    </location>
</feature>
<accession>A0ABW4LM00</accession>
<gene>
    <name evidence="2" type="ORF">ACFSCX_00255</name>
</gene>
<keyword evidence="3" id="KW-1185">Reference proteome</keyword>
<sequence>MENKINRDNMKINQDDVEIVITTLTVKELIRFAKPDVYNSLNNKTGYQRPINDNHVKNIVEYLKNEQYSILPTSIIMAINKESFEIESNNNFSFNGQLRIVDGQHRIEAMRRIIVELEEETKLYSDEERQEAADEMDAFLCWEYPVNIMLLSNNDNWDRYVEIRSFVDINKKGKTVATDLADTNMSNIRKSLNELSQKQAVHQISLNVTERLMSEESCVWYNSIKTGDGDSENKIIGIGQFSKSITPLSRNFLYIKYGKNKVYTKEQIEYLVDKLTSILEKYWRAICEKWKSSFMYIEKIDAYRVNFDYSIQKGIGVFPLHRLLTSEFRKEKEIEKALANSIEILRINKSNITDEDWEVGGPFTSYSSGSGYATINRILKGEEEKIN</sequence>
<organism evidence="2 3">
    <name type="scientific">Bacillus salitolerans</name>
    <dbReference type="NCBI Taxonomy" id="1437434"/>
    <lineage>
        <taxon>Bacteria</taxon>
        <taxon>Bacillati</taxon>
        <taxon>Bacillota</taxon>
        <taxon>Bacilli</taxon>
        <taxon>Bacillales</taxon>
        <taxon>Bacillaceae</taxon>
        <taxon>Bacillus</taxon>
    </lineage>
</organism>
<evidence type="ECO:0000256" key="1">
    <source>
        <dbReference type="SAM" id="Coils"/>
    </source>
</evidence>
<comment type="caution">
    <text evidence="2">The sequence shown here is derived from an EMBL/GenBank/DDBJ whole genome shotgun (WGS) entry which is preliminary data.</text>
</comment>
<protein>
    <submittedName>
        <fullName evidence="2">DGQHR domain-containing protein</fullName>
    </submittedName>
</protein>
<dbReference type="InterPro" id="IPR017601">
    <property type="entry name" value="DGQHR-contain_dom"/>
</dbReference>
<evidence type="ECO:0000313" key="3">
    <source>
        <dbReference type="Proteomes" id="UP001597214"/>
    </source>
</evidence>
<evidence type="ECO:0000313" key="2">
    <source>
        <dbReference type="EMBL" id="MFD1734983.1"/>
    </source>
</evidence>
<dbReference type="Pfam" id="PF14072">
    <property type="entry name" value="DndB"/>
    <property type="match status" value="1"/>
</dbReference>
<dbReference type="RefSeq" id="WP_377926065.1">
    <property type="nucleotide sequence ID" value="NZ_JBHUEM010000001.1"/>
</dbReference>
<dbReference type="NCBIfam" id="TIGR03187">
    <property type="entry name" value="DGQHR"/>
    <property type="match status" value="1"/>
</dbReference>
<dbReference type="EMBL" id="JBHUEM010000001">
    <property type="protein sequence ID" value="MFD1734983.1"/>
    <property type="molecule type" value="Genomic_DNA"/>
</dbReference>
<reference evidence="3" key="1">
    <citation type="journal article" date="2019" name="Int. J. Syst. Evol. Microbiol.">
        <title>The Global Catalogue of Microorganisms (GCM) 10K type strain sequencing project: providing services to taxonomists for standard genome sequencing and annotation.</title>
        <authorList>
            <consortium name="The Broad Institute Genomics Platform"/>
            <consortium name="The Broad Institute Genome Sequencing Center for Infectious Disease"/>
            <person name="Wu L."/>
            <person name="Ma J."/>
        </authorList>
    </citation>
    <scope>NUCLEOTIDE SEQUENCE [LARGE SCALE GENOMIC DNA]</scope>
    <source>
        <strain evidence="3">CCUG 49339</strain>
    </source>
</reference>
<keyword evidence="1" id="KW-0175">Coiled coil</keyword>
<proteinExistence type="predicted"/>
<name>A0ABW4LM00_9BACI</name>
<dbReference type="Proteomes" id="UP001597214">
    <property type="component" value="Unassembled WGS sequence"/>
</dbReference>